<organism evidence="2 3">
    <name type="scientific">Dichotomopilus funicola</name>
    <dbReference type="NCBI Taxonomy" id="1934379"/>
    <lineage>
        <taxon>Eukaryota</taxon>
        <taxon>Fungi</taxon>
        <taxon>Dikarya</taxon>
        <taxon>Ascomycota</taxon>
        <taxon>Pezizomycotina</taxon>
        <taxon>Sordariomycetes</taxon>
        <taxon>Sordariomycetidae</taxon>
        <taxon>Sordariales</taxon>
        <taxon>Chaetomiaceae</taxon>
        <taxon>Dichotomopilus</taxon>
    </lineage>
</organism>
<dbReference type="InterPro" id="IPR036388">
    <property type="entry name" value="WH-like_DNA-bd_sf"/>
</dbReference>
<reference evidence="2" key="2">
    <citation type="submission" date="2023-05" db="EMBL/GenBank/DDBJ databases">
        <authorList>
            <consortium name="Lawrence Berkeley National Laboratory"/>
            <person name="Steindorff A."/>
            <person name="Hensen N."/>
            <person name="Bonometti L."/>
            <person name="Westerberg I."/>
            <person name="Brannstrom I.O."/>
            <person name="Guillou S."/>
            <person name="Cros-Aarteil S."/>
            <person name="Calhoun S."/>
            <person name="Haridas S."/>
            <person name="Kuo A."/>
            <person name="Mondo S."/>
            <person name="Pangilinan J."/>
            <person name="Riley R."/>
            <person name="Labutti K."/>
            <person name="Andreopoulos B."/>
            <person name="Lipzen A."/>
            <person name="Chen C."/>
            <person name="Yanf M."/>
            <person name="Daum C."/>
            <person name="Ng V."/>
            <person name="Clum A."/>
            <person name="Ohm R."/>
            <person name="Martin F."/>
            <person name="Silar P."/>
            <person name="Natvig D."/>
            <person name="Lalanne C."/>
            <person name="Gautier V."/>
            <person name="Ament-Velasquez S.L."/>
            <person name="Kruys A."/>
            <person name="Hutchinson M.I."/>
            <person name="Powell A.J."/>
            <person name="Barry K."/>
            <person name="Miller A.N."/>
            <person name="Grigoriev I.V."/>
            <person name="Debuchy R."/>
            <person name="Gladieux P."/>
            <person name="Thoren M.H."/>
            <person name="Johannesson H."/>
        </authorList>
    </citation>
    <scope>NUCLEOTIDE SEQUENCE</scope>
    <source>
        <strain evidence="2">CBS 141.50</strain>
    </source>
</reference>
<feature type="compositionally biased region" description="Polar residues" evidence="1">
    <location>
        <begin position="41"/>
        <end position="50"/>
    </location>
</feature>
<dbReference type="SUPFAM" id="SSF46785">
    <property type="entry name" value="Winged helix' DNA-binding domain"/>
    <property type="match status" value="1"/>
</dbReference>
<feature type="compositionally biased region" description="Gly residues" evidence="1">
    <location>
        <begin position="393"/>
        <end position="413"/>
    </location>
</feature>
<dbReference type="InterPro" id="IPR029063">
    <property type="entry name" value="SAM-dependent_MTases_sf"/>
</dbReference>
<evidence type="ECO:0000256" key="1">
    <source>
        <dbReference type="SAM" id="MobiDB-lite"/>
    </source>
</evidence>
<feature type="region of interest" description="Disordered" evidence="1">
    <location>
        <begin position="390"/>
        <end position="413"/>
    </location>
</feature>
<dbReference type="GeneID" id="87818349"/>
<proteinExistence type="predicted"/>
<feature type="compositionally biased region" description="Low complexity" evidence="1">
    <location>
        <begin position="295"/>
        <end position="318"/>
    </location>
</feature>
<dbReference type="PANTHER" id="PTHR43712:SF15">
    <property type="entry name" value="MONODICTYPHENONE CLUSTER TRANSCRIPTIONAL COACTIVATOR MDPA"/>
    <property type="match status" value="1"/>
</dbReference>
<dbReference type="Proteomes" id="UP001302676">
    <property type="component" value="Unassembled WGS sequence"/>
</dbReference>
<name>A0AAN6ZKC6_9PEZI</name>
<feature type="region of interest" description="Disordered" evidence="1">
    <location>
        <begin position="295"/>
        <end position="322"/>
    </location>
</feature>
<sequence length="502" mass="52585">MQLSDQLQTSIKDLGAAIEVIAENARHGDSAAGLSDDAETWRSTSPTGPTGNHAASPEDVRRARRSAVCLAHRLLTLLTEPAEFIQDLARQNQLLACLHWLGEFQVLACIPLTGCVPMKDVADLAGVPATQLFRTIRFTATAGFLCEPEPGHVAHTPLSAPFVAELSYLDAAMFLAETAAPAALRMAAATRRFGDTASQPAETAYGLAFDAGPRGFQGALEQRTKLQRQWPAFAGHLVAMEDSISELLGKLDWTSLGSSCIVDISGDNAGVAMATALAENYPSLRFVVQVNNTNNNSNDHTLSSSTSTPPSPHITIHPRVPGTLQPITTGAVYILRLAPALLHWRVRVKRELAAHWAVLRGNPAATLLLIAPLLLLPESEPERAEADERLGSAGPGFGGGATAGGRGTTEAGGGGCVEGAARVRDLVLLQLVGGDEEGVVGMRELVQLVRSVNGNGVNGVSGVNGGGGVDGGCLAVVKKLRLKDSATVALGIRYQPDQAGHD</sequence>
<feature type="region of interest" description="Disordered" evidence="1">
    <location>
        <begin position="29"/>
        <end position="59"/>
    </location>
</feature>
<dbReference type="InterPro" id="IPR036390">
    <property type="entry name" value="WH_DNA-bd_sf"/>
</dbReference>
<keyword evidence="3" id="KW-1185">Reference proteome</keyword>
<comment type="caution">
    <text evidence="2">The sequence shown here is derived from an EMBL/GenBank/DDBJ whole genome shotgun (WGS) entry which is preliminary data.</text>
</comment>
<dbReference type="RefSeq" id="XP_062634409.1">
    <property type="nucleotide sequence ID" value="XM_062781736.1"/>
</dbReference>
<protein>
    <recommendedName>
        <fullName evidence="4">O-methyltransferase</fullName>
    </recommendedName>
</protein>
<accession>A0AAN6ZKC6</accession>
<dbReference type="Gene3D" id="1.10.10.10">
    <property type="entry name" value="Winged helix-like DNA-binding domain superfamily/Winged helix DNA-binding domain"/>
    <property type="match status" value="1"/>
</dbReference>
<dbReference type="EMBL" id="MU853618">
    <property type="protein sequence ID" value="KAK4141038.1"/>
    <property type="molecule type" value="Genomic_DNA"/>
</dbReference>
<gene>
    <name evidence="2" type="ORF">C8A04DRAFT_31357</name>
</gene>
<dbReference type="AlphaFoldDB" id="A0AAN6ZKC6"/>
<evidence type="ECO:0000313" key="3">
    <source>
        <dbReference type="Proteomes" id="UP001302676"/>
    </source>
</evidence>
<dbReference type="Gene3D" id="3.40.50.150">
    <property type="entry name" value="Vaccinia Virus protein VP39"/>
    <property type="match status" value="1"/>
</dbReference>
<evidence type="ECO:0008006" key="4">
    <source>
        <dbReference type="Google" id="ProtNLM"/>
    </source>
</evidence>
<reference evidence="2" key="1">
    <citation type="journal article" date="2023" name="Mol. Phylogenet. Evol.">
        <title>Genome-scale phylogeny and comparative genomics of the fungal order Sordariales.</title>
        <authorList>
            <person name="Hensen N."/>
            <person name="Bonometti L."/>
            <person name="Westerberg I."/>
            <person name="Brannstrom I.O."/>
            <person name="Guillou S."/>
            <person name="Cros-Aarteil S."/>
            <person name="Calhoun S."/>
            <person name="Haridas S."/>
            <person name="Kuo A."/>
            <person name="Mondo S."/>
            <person name="Pangilinan J."/>
            <person name="Riley R."/>
            <person name="LaButti K."/>
            <person name="Andreopoulos B."/>
            <person name="Lipzen A."/>
            <person name="Chen C."/>
            <person name="Yan M."/>
            <person name="Daum C."/>
            <person name="Ng V."/>
            <person name="Clum A."/>
            <person name="Steindorff A."/>
            <person name="Ohm R.A."/>
            <person name="Martin F."/>
            <person name="Silar P."/>
            <person name="Natvig D.O."/>
            <person name="Lalanne C."/>
            <person name="Gautier V."/>
            <person name="Ament-Velasquez S.L."/>
            <person name="Kruys A."/>
            <person name="Hutchinson M.I."/>
            <person name="Powell A.J."/>
            <person name="Barry K."/>
            <person name="Miller A.N."/>
            <person name="Grigoriev I.V."/>
            <person name="Debuchy R."/>
            <person name="Gladieux P."/>
            <person name="Hiltunen Thoren M."/>
            <person name="Johannesson H."/>
        </authorList>
    </citation>
    <scope>NUCLEOTIDE SEQUENCE</scope>
    <source>
        <strain evidence="2">CBS 141.50</strain>
    </source>
</reference>
<dbReference type="PANTHER" id="PTHR43712">
    <property type="entry name" value="PUTATIVE (AFU_ORTHOLOGUE AFUA_4G14580)-RELATED"/>
    <property type="match status" value="1"/>
</dbReference>
<evidence type="ECO:0000313" key="2">
    <source>
        <dbReference type="EMBL" id="KAK4141038.1"/>
    </source>
</evidence>